<evidence type="ECO:0000259" key="3">
    <source>
        <dbReference type="Pfam" id="PF14309"/>
    </source>
</evidence>
<organism evidence="4 5">
    <name type="scientific">Penstemon smallii</name>
    <dbReference type="NCBI Taxonomy" id="265156"/>
    <lineage>
        <taxon>Eukaryota</taxon>
        <taxon>Viridiplantae</taxon>
        <taxon>Streptophyta</taxon>
        <taxon>Embryophyta</taxon>
        <taxon>Tracheophyta</taxon>
        <taxon>Spermatophyta</taxon>
        <taxon>Magnoliopsida</taxon>
        <taxon>eudicotyledons</taxon>
        <taxon>Gunneridae</taxon>
        <taxon>Pentapetalae</taxon>
        <taxon>asterids</taxon>
        <taxon>lamiids</taxon>
        <taxon>Lamiales</taxon>
        <taxon>Plantaginaceae</taxon>
        <taxon>Cheloneae</taxon>
        <taxon>Penstemon</taxon>
    </lineage>
</organism>
<evidence type="ECO:0008006" key="6">
    <source>
        <dbReference type="Google" id="ProtNLM"/>
    </source>
</evidence>
<gene>
    <name evidence="4" type="ORF">ACJIZ3_018470</name>
</gene>
<reference evidence="4 5" key="1">
    <citation type="submission" date="2024-12" db="EMBL/GenBank/DDBJ databases">
        <title>The unique morphological basis and parallel evolutionary history of personate flowers in Penstemon.</title>
        <authorList>
            <person name="Depatie T.H."/>
            <person name="Wessinger C.A."/>
        </authorList>
    </citation>
    <scope>NUCLEOTIDE SEQUENCE [LARGE SCALE GENOMIC DNA]</scope>
    <source>
        <strain evidence="4">WTNN_2</strain>
        <tissue evidence="4">Leaf</tissue>
    </source>
</reference>
<name>A0ABD3SZT5_9LAMI</name>
<accession>A0ABD3SZT5</accession>
<dbReference type="Pfam" id="PF14309">
    <property type="entry name" value="DUF4378"/>
    <property type="match status" value="1"/>
</dbReference>
<proteinExistence type="predicted"/>
<comment type="caution">
    <text evidence="4">The sequence shown here is derived from an EMBL/GenBank/DDBJ whole genome shotgun (WGS) entry which is preliminary data.</text>
</comment>
<evidence type="ECO:0000259" key="2">
    <source>
        <dbReference type="Pfam" id="PF12552"/>
    </source>
</evidence>
<dbReference type="EMBL" id="JBJXBP010000005">
    <property type="protein sequence ID" value="KAL3829668.1"/>
    <property type="molecule type" value="Genomic_DNA"/>
</dbReference>
<dbReference type="PANTHER" id="PTHR47212:SF4">
    <property type="entry name" value="ADHESIN-LIKE PROTEIN, PUTATIVE (DUF3741)-RELATED"/>
    <property type="match status" value="1"/>
</dbReference>
<evidence type="ECO:0000256" key="1">
    <source>
        <dbReference type="SAM" id="MobiDB-lite"/>
    </source>
</evidence>
<dbReference type="Pfam" id="PF12552">
    <property type="entry name" value="DUF3741"/>
    <property type="match status" value="1"/>
</dbReference>
<keyword evidence="5" id="KW-1185">Reference proteome</keyword>
<feature type="domain" description="DUF4378" evidence="3">
    <location>
        <begin position="725"/>
        <end position="874"/>
    </location>
</feature>
<sequence>MAKKTQKRPSRHERDQAGCIWSLMSIFDFRNGRSTKRLLSDRRRVSKQGIGVGNSSNHVVIQGPTEKCENVADDDESKMPLVDNARTSVKELMEEEMSNEQSPMNQLNDSDLDQTDSKYGLHMKKNQKRKNRICNKSNNDMDFTELDPLKFLMPENFHKVLEQEPSDNLDLQTIIEELAHINQSGEAVTIGEEKLVAAVKLLIEQRVSKSKHFVEEEKNSEELMDALQTLSTNRHLFLKLVQDPNSVLAKDIQNLDQTSISLSGSDLSEEKLVDIKSDEFCNRKNRNFFRRRSKSMDSYYPVERNRDCQSSSKIVILKPGPGPSLVNERNPSHFSFTEIKRKLRHAMGKERQTISPDGLILKVTSKQQNDKNGEKCASGESFNWSSPNRNHFYSERFTKSFTSFRKGEQIGKSQDDSSEILNKNGQCQRLGVSNIYIEAKKHLSEILNNGDEKQELRIEHVPKSLGRILSFSEYNSSPCYSPRKYGEDDVFITAQMRLSPRGMVKNNVSGFLQENHNNLPSPSGQNLESQPRISCGNSDEKLQSPSENVIIPLTNDQECSLGSTEDSIIIDVQSSSLRFVEFEETTESKTQEEENIVNISPDKSYSNSITGDNIQKEEISSQCSKDSTPCIKIDLLGEDQILCSTSSNEVENFECAIDKMERPSPISVLEPLFPDDDISPAIASNISQPVEKEIQPRHIQFEEQQSSSIDQEICVRISLEDEESEFEYIEAVLLGSGLNWDEFLLKWLSLCEILDSSVFEEVESFSGRSRHNQKFLFDCANKALKEVCESYFGCFTGISQFKPNIQPVPKGMDLIHEVWRRVESHLFEDLVPLPLDQLLKRDLENSGKFMNLQSDIEIIGFEMGKSIFDELVDDTLLSFIALPSEIEVIEDANV</sequence>
<feature type="region of interest" description="Disordered" evidence="1">
    <location>
        <begin position="514"/>
        <end position="543"/>
    </location>
</feature>
<evidence type="ECO:0000313" key="4">
    <source>
        <dbReference type="EMBL" id="KAL3829668.1"/>
    </source>
</evidence>
<dbReference type="PANTHER" id="PTHR47212">
    <property type="entry name" value="ADHESIN-LIKE PROTEIN, PUTATIVE (DUF3741)-RELATED"/>
    <property type="match status" value="1"/>
</dbReference>
<dbReference type="AlphaFoldDB" id="A0ABD3SZT5"/>
<evidence type="ECO:0000313" key="5">
    <source>
        <dbReference type="Proteomes" id="UP001634393"/>
    </source>
</evidence>
<dbReference type="InterPro" id="IPR022212">
    <property type="entry name" value="DUF3741"/>
</dbReference>
<protein>
    <recommendedName>
        <fullName evidence="6">DUF4378 domain-containing protein</fullName>
    </recommendedName>
</protein>
<dbReference type="InterPro" id="IPR025486">
    <property type="entry name" value="DUF4378"/>
</dbReference>
<feature type="domain" description="DUF3741" evidence="2">
    <location>
        <begin position="205"/>
        <end position="246"/>
    </location>
</feature>
<dbReference type="Proteomes" id="UP001634393">
    <property type="component" value="Unassembled WGS sequence"/>
</dbReference>